<feature type="transmembrane region" description="Helical" evidence="1">
    <location>
        <begin position="48"/>
        <end position="68"/>
    </location>
</feature>
<keyword evidence="1" id="KW-1133">Transmembrane helix</keyword>
<organism evidence="3 4">
    <name type="scientific">Aureimonas populi</name>
    <dbReference type="NCBI Taxonomy" id="1701758"/>
    <lineage>
        <taxon>Bacteria</taxon>
        <taxon>Pseudomonadati</taxon>
        <taxon>Pseudomonadota</taxon>
        <taxon>Alphaproteobacteria</taxon>
        <taxon>Hyphomicrobiales</taxon>
        <taxon>Aurantimonadaceae</taxon>
        <taxon>Aureimonas</taxon>
    </lineage>
</organism>
<dbReference type="RefSeq" id="WP_209737792.1">
    <property type="nucleotide sequence ID" value="NZ_CP072611.1"/>
</dbReference>
<dbReference type="Pfam" id="PF07331">
    <property type="entry name" value="TctB"/>
    <property type="match status" value="1"/>
</dbReference>
<comment type="caution">
    <text evidence="3">The sequence shown here is derived from an EMBL/GenBank/DDBJ whole genome shotgun (WGS) entry which is preliminary data.</text>
</comment>
<protein>
    <submittedName>
        <fullName evidence="3">Tripartite tricarboxylate transporter TctB family protein</fullName>
    </submittedName>
</protein>
<name>A0ABW5CKH5_9HYPH</name>
<keyword evidence="1" id="KW-0472">Membrane</keyword>
<dbReference type="EMBL" id="JBHUIJ010000004">
    <property type="protein sequence ID" value="MFD2236573.1"/>
    <property type="molecule type" value="Genomic_DNA"/>
</dbReference>
<gene>
    <name evidence="3" type="ORF">ACFSKQ_03720</name>
</gene>
<feature type="transmembrane region" description="Helical" evidence="1">
    <location>
        <begin position="133"/>
        <end position="156"/>
    </location>
</feature>
<proteinExistence type="predicted"/>
<keyword evidence="1" id="KW-0812">Transmembrane</keyword>
<feature type="transmembrane region" description="Helical" evidence="1">
    <location>
        <begin position="88"/>
        <end position="121"/>
    </location>
</feature>
<evidence type="ECO:0000256" key="1">
    <source>
        <dbReference type="SAM" id="Phobius"/>
    </source>
</evidence>
<accession>A0ABW5CKH5</accession>
<feature type="transmembrane region" description="Helical" evidence="1">
    <location>
        <begin position="20"/>
        <end position="42"/>
    </location>
</feature>
<evidence type="ECO:0000313" key="4">
    <source>
        <dbReference type="Proteomes" id="UP001597371"/>
    </source>
</evidence>
<evidence type="ECO:0000259" key="2">
    <source>
        <dbReference type="Pfam" id="PF07331"/>
    </source>
</evidence>
<dbReference type="InterPro" id="IPR009936">
    <property type="entry name" value="DUF1468"/>
</dbReference>
<evidence type="ECO:0000313" key="3">
    <source>
        <dbReference type="EMBL" id="MFD2236573.1"/>
    </source>
</evidence>
<feature type="domain" description="DUF1468" evidence="2">
    <location>
        <begin position="21"/>
        <end position="154"/>
    </location>
</feature>
<dbReference type="Proteomes" id="UP001597371">
    <property type="component" value="Unassembled WGS sequence"/>
</dbReference>
<keyword evidence="4" id="KW-1185">Reference proteome</keyword>
<sequence>MQDGHFLAPRQRRRIDRPDLVAGLVVIALSFLFGVLALGYGFGTPRQMGAGFFPLTLCALGGLLGAALAAKSVLRPEPGFERPDLRRFLFVSAAFLVFGLGIEPAGLFVTLVATTLIASLAHRDAKVVESLALGAALAVAVWVVFVLLLGLPIPLWPAAR</sequence>
<reference evidence="4" key="1">
    <citation type="journal article" date="2019" name="Int. J. Syst. Evol. Microbiol.">
        <title>The Global Catalogue of Microorganisms (GCM) 10K type strain sequencing project: providing services to taxonomists for standard genome sequencing and annotation.</title>
        <authorList>
            <consortium name="The Broad Institute Genomics Platform"/>
            <consortium name="The Broad Institute Genome Sequencing Center for Infectious Disease"/>
            <person name="Wu L."/>
            <person name="Ma J."/>
        </authorList>
    </citation>
    <scope>NUCLEOTIDE SEQUENCE [LARGE SCALE GENOMIC DNA]</scope>
    <source>
        <strain evidence="4">ZS-35-S2</strain>
    </source>
</reference>